<dbReference type="HOGENOM" id="CLU_109783_1_0_4"/>
<gene>
    <name evidence="3" type="ORF">SUTH_03613</name>
</gene>
<dbReference type="STRING" id="1223802.SUTH_03613"/>
<evidence type="ECO:0000313" key="3">
    <source>
        <dbReference type="EMBL" id="BAO31383.1"/>
    </source>
</evidence>
<name>W0SNJ5_9PROT</name>
<dbReference type="EMBL" id="AP012547">
    <property type="protein sequence ID" value="BAO31383.1"/>
    <property type="molecule type" value="Genomic_DNA"/>
</dbReference>
<evidence type="ECO:0000259" key="2">
    <source>
        <dbReference type="Pfam" id="PF11845"/>
    </source>
</evidence>
<evidence type="ECO:0000313" key="4">
    <source>
        <dbReference type="Proteomes" id="UP000031637"/>
    </source>
</evidence>
<dbReference type="InterPro" id="IPR021796">
    <property type="entry name" value="Tll0287-like_dom"/>
</dbReference>
<dbReference type="Pfam" id="PF11845">
    <property type="entry name" value="Tll0287-like"/>
    <property type="match status" value="1"/>
</dbReference>
<dbReference type="RefSeq" id="WP_041102597.1">
    <property type="nucleotide sequence ID" value="NZ_AP012547.1"/>
</dbReference>
<dbReference type="AlphaFoldDB" id="W0SNJ5"/>
<evidence type="ECO:0000256" key="1">
    <source>
        <dbReference type="SAM" id="SignalP"/>
    </source>
</evidence>
<proteinExistence type="predicted"/>
<keyword evidence="4" id="KW-1185">Reference proteome</keyword>
<organism evidence="3 4">
    <name type="scientific">Sulfuritalea hydrogenivorans sk43H</name>
    <dbReference type="NCBI Taxonomy" id="1223802"/>
    <lineage>
        <taxon>Bacteria</taxon>
        <taxon>Pseudomonadati</taxon>
        <taxon>Pseudomonadota</taxon>
        <taxon>Betaproteobacteria</taxon>
        <taxon>Nitrosomonadales</taxon>
        <taxon>Sterolibacteriaceae</taxon>
        <taxon>Sulfuritalea</taxon>
    </lineage>
</organism>
<feature type="chain" id="PRO_5004795983" evidence="1">
    <location>
        <begin position="23"/>
        <end position="187"/>
    </location>
</feature>
<accession>W0SNJ5</accession>
<feature type="domain" description="Tll0287-like" evidence="2">
    <location>
        <begin position="44"/>
        <end position="184"/>
    </location>
</feature>
<keyword evidence="1" id="KW-0732">Signal</keyword>
<dbReference type="Proteomes" id="UP000031637">
    <property type="component" value="Chromosome"/>
</dbReference>
<feature type="signal peptide" evidence="1">
    <location>
        <begin position="1"/>
        <end position="22"/>
    </location>
</feature>
<reference evidence="3 4" key="1">
    <citation type="journal article" date="2014" name="Syst. Appl. Microbiol.">
        <title>Complete genomes of freshwater sulfur oxidizers Sulfuricella denitrificans skB26 and Sulfuritalea hydrogenivorans sk43H: genetic insights into the sulfur oxidation pathway of betaproteobacteria.</title>
        <authorList>
            <person name="Watanabe T."/>
            <person name="Kojima H."/>
            <person name="Fukui M."/>
        </authorList>
    </citation>
    <scope>NUCLEOTIDE SEQUENCE [LARGE SCALE GENOMIC DNA]</scope>
    <source>
        <strain evidence="3">DSM22779</strain>
    </source>
</reference>
<dbReference type="KEGG" id="shd:SUTH_03613"/>
<sequence length="187" mass="20080">MKKLLFVAATLIAPFAATPAHANDSALLDEARKVATTLPPKLLVALQEEIRKSGAEGAIPVCKDMAPKMAGEISQQTGWKIKRVSLKARNDARAIPDEWEKAALEDFDKRAAAGEAPGKLEKGEKVGNEYRFVKALPVQGLCLSCHGPADQLKPAVQAVLSQHYPNDKATGYSEGQIRGVISVRKGL</sequence>
<protein>
    <submittedName>
        <fullName evidence="3">Cytochrome c family protein</fullName>
    </submittedName>
</protein>